<evidence type="ECO:0000313" key="4">
    <source>
        <dbReference type="Proteomes" id="UP000054925"/>
    </source>
</evidence>
<protein>
    <submittedName>
        <fullName evidence="3">Molecular chaperone DnaJ</fullName>
    </submittedName>
</protein>
<keyword evidence="1" id="KW-0175">Coiled coil</keyword>
<proteinExistence type="predicted"/>
<evidence type="ECO:0000256" key="2">
    <source>
        <dbReference type="SAM" id="MobiDB-lite"/>
    </source>
</evidence>
<organism evidence="3 4">
    <name type="scientific">Caballeronia terrestris</name>
    <dbReference type="NCBI Taxonomy" id="1226301"/>
    <lineage>
        <taxon>Bacteria</taxon>
        <taxon>Pseudomonadati</taxon>
        <taxon>Pseudomonadota</taxon>
        <taxon>Betaproteobacteria</taxon>
        <taxon>Burkholderiales</taxon>
        <taxon>Burkholderiaceae</taxon>
        <taxon>Caballeronia</taxon>
    </lineage>
</organism>
<feature type="region of interest" description="Disordered" evidence="2">
    <location>
        <begin position="176"/>
        <end position="210"/>
    </location>
</feature>
<dbReference type="CDD" id="cd06257">
    <property type="entry name" value="DnaJ"/>
    <property type="match status" value="1"/>
</dbReference>
<reference evidence="3" key="1">
    <citation type="submission" date="2016-01" db="EMBL/GenBank/DDBJ databases">
        <authorList>
            <person name="Peeters C."/>
        </authorList>
    </citation>
    <scope>NUCLEOTIDE SEQUENCE [LARGE SCALE GENOMIC DNA]</scope>
    <source>
        <strain evidence="3">LMG 22937</strain>
    </source>
</reference>
<dbReference type="InterPro" id="IPR001623">
    <property type="entry name" value="DnaJ_domain"/>
</dbReference>
<dbReference type="Gene3D" id="1.10.287.110">
    <property type="entry name" value="DnaJ domain"/>
    <property type="match status" value="1"/>
</dbReference>
<accession>A0A158G9N5</accession>
<name>A0A158G9N5_9BURK</name>
<dbReference type="AlphaFoldDB" id="A0A158G9N5"/>
<dbReference type="EMBL" id="FCOL02000005">
    <property type="protein sequence ID" value="SAL28858.1"/>
    <property type="molecule type" value="Genomic_DNA"/>
</dbReference>
<gene>
    <name evidence="3" type="ORF">AWB67_01217</name>
</gene>
<dbReference type="Proteomes" id="UP000054925">
    <property type="component" value="Unassembled WGS sequence"/>
</dbReference>
<dbReference type="RefSeq" id="WP_087655339.1">
    <property type="nucleotide sequence ID" value="NZ_FCOL02000005.1"/>
</dbReference>
<dbReference type="InterPro" id="IPR036869">
    <property type="entry name" value="J_dom_sf"/>
</dbReference>
<dbReference type="SUPFAM" id="SSF46565">
    <property type="entry name" value="Chaperone J-domain"/>
    <property type="match status" value="1"/>
</dbReference>
<dbReference type="OrthoDB" id="114754at2"/>
<sequence length="378" mass="43330">MNKTSRHSLSITPAADKPMLSTMQKAFNTLIEKIENKRAALAAWEEAIPAHQAKYAIDLLPLKTTYDGLRIQFAQRLDQACDGKTLNKTERSIVAELIIQIVGELLADRDDPELKALYSRHSGSDFDADVAAELEDSKSMLEAVFSVEIGDDVDLTSPVEVAERVASQVWEQQEAEARAREENKAKRKKTAKQLAAKAKKEAEQEAQQAELSQSVREVYRKLASALHPDRESDAAERERKTALMQRVNQAYARNNLLELLELQLELEHIDQDALKTISQDRLKHYNAILKEQIQELDAEILHVEMDFKERFNYSPFERVSPKSIMTTIKQDIAALREDIHLLETDLLRMFDDPKKLKAWLKQVKREAEMDRDEDFPFF</sequence>
<keyword evidence="4" id="KW-1185">Reference proteome</keyword>
<evidence type="ECO:0000313" key="3">
    <source>
        <dbReference type="EMBL" id="SAL28858.1"/>
    </source>
</evidence>
<feature type="coiled-coil region" evidence="1">
    <location>
        <begin position="279"/>
        <end position="345"/>
    </location>
</feature>
<comment type="caution">
    <text evidence="3">The sequence shown here is derived from an EMBL/GenBank/DDBJ whole genome shotgun (WGS) entry which is preliminary data.</text>
</comment>
<evidence type="ECO:0000256" key="1">
    <source>
        <dbReference type="SAM" id="Coils"/>
    </source>
</evidence>